<protein>
    <submittedName>
        <fullName evidence="1">Uncharacterized protein</fullName>
    </submittedName>
</protein>
<proteinExistence type="predicted"/>
<dbReference type="InterPro" id="IPR008949">
    <property type="entry name" value="Isoprenoid_synthase_dom_sf"/>
</dbReference>
<reference evidence="1" key="1">
    <citation type="submission" date="2022-12" db="EMBL/GenBank/DDBJ databases">
        <authorList>
            <person name="Petersen C."/>
        </authorList>
    </citation>
    <scope>NUCLEOTIDE SEQUENCE</scope>
    <source>
        <strain evidence="1">IBT 21472</strain>
    </source>
</reference>
<dbReference type="EMBL" id="JAPZBO010000008">
    <property type="protein sequence ID" value="KAJ5308464.1"/>
    <property type="molecule type" value="Genomic_DNA"/>
</dbReference>
<dbReference type="Proteomes" id="UP001147746">
    <property type="component" value="Unassembled WGS sequence"/>
</dbReference>
<evidence type="ECO:0000313" key="2">
    <source>
        <dbReference type="Proteomes" id="UP001147746"/>
    </source>
</evidence>
<gene>
    <name evidence="1" type="ORF">N7476_009120</name>
</gene>
<accession>A0A9W9U2R1</accession>
<sequence>MENQPLVQPDFISRLGTSNEDTIEYEYSIPLPLHLQTSQFDFAIKPRVSIHAAIADEGCQAARDDWEAMGGDLIAHGCMREESFLNFIAVVIPEAIPERIWAASYASDVGFIHDGPSASILYS</sequence>
<dbReference type="OrthoDB" id="6921389at2759"/>
<name>A0A9W9U2R1_9EURO</name>
<organism evidence="1 2">
    <name type="scientific">Penicillium atrosanguineum</name>
    <dbReference type="NCBI Taxonomy" id="1132637"/>
    <lineage>
        <taxon>Eukaryota</taxon>
        <taxon>Fungi</taxon>
        <taxon>Dikarya</taxon>
        <taxon>Ascomycota</taxon>
        <taxon>Pezizomycotina</taxon>
        <taxon>Eurotiomycetes</taxon>
        <taxon>Eurotiomycetidae</taxon>
        <taxon>Eurotiales</taxon>
        <taxon>Aspergillaceae</taxon>
        <taxon>Penicillium</taxon>
    </lineage>
</organism>
<reference evidence="1" key="2">
    <citation type="journal article" date="2023" name="IMA Fungus">
        <title>Comparative genomic study of the Penicillium genus elucidates a diverse pangenome and 15 lateral gene transfer events.</title>
        <authorList>
            <person name="Petersen C."/>
            <person name="Sorensen T."/>
            <person name="Nielsen M.R."/>
            <person name="Sondergaard T.E."/>
            <person name="Sorensen J.L."/>
            <person name="Fitzpatrick D.A."/>
            <person name="Frisvad J.C."/>
            <person name="Nielsen K.L."/>
        </authorList>
    </citation>
    <scope>NUCLEOTIDE SEQUENCE</scope>
    <source>
        <strain evidence="1">IBT 21472</strain>
    </source>
</reference>
<comment type="caution">
    <text evidence="1">The sequence shown here is derived from an EMBL/GenBank/DDBJ whole genome shotgun (WGS) entry which is preliminary data.</text>
</comment>
<dbReference type="Gene3D" id="1.10.600.10">
    <property type="entry name" value="Farnesyl Diphosphate Synthase"/>
    <property type="match status" value="1"/>
</dbReference>
<evidence type="ECO:0000313" key="1">
    <source>
        <dbReference type="EMBL" id="KAJ5308464.1"/>
    </source>
</evidence>
<keyword evidence="2" id="KW-1185">Reference proteome</keyword>
<dbReference type="AlphaFoldDB" id="A0A9W9U2R1"/>